<comment type="caution">
    <text evidence="1">The sequence shown here is derived from an EMBL/GenBank/DDBJ whole genome shotgun (WGS) entry which is preliminary data.</text>
</comment>
<reference evidence="1 2" key="1">
    <citation type="submission" date="2020-07" db="EMBL/GenBank/DDBJ databases">
        <title>Halophilic bacteria isolated from french cheeses.</title>
        <authorList>
            <person name="Kothe C.I."/>
            <person name="Farah-Kraiem B."/>
            <person name="Renault P."/>
            <person name="Dridi B."/>
        </authorList>
    </citation>
    <scope>NUCLEOTIDE SEQUENCE [LARGE SCALE GENOMIC DNA]</scope>
    <source>
        <strain evidence="1 2">FME1</strain>
    </source>
</reference>
<protein>
    <recommendedName>
        <fullName evidence="3">Transposase</fullName>
    </recommendedName>
</protein>
<evidence type="ECO:0008006" key="3">
    <source>
        <dbReference type="Google" id="ProtNLM"/>
    </source>
</evidence>
<proteinExistence type="predicted"/>
<dbReference type="Proteomes" id="UP001645039">
    <property type="component" value="Unassembled WGS sequence"/>
</dbReference>
<keyword evidence="2" id="KW-1185">Reference proteome</keyword>
<dbReference type="RefSeq" id="WP_192536278.1">
    <property type="nucleotide sequence ID" value="NZ_RRZD01000027.1"/>
</dbReference>
<name>A0ABR9F5U3_9GAMM</name>
<organism evidence="1 2">
    <name type="scientific">Halomonas casei</name>
    <dbReference type="NCBI Taxonomy" id="2742613"/>
    <lineage>
        <taxon>Bacteria</taxon>
        <taxon>Pseudomonadati</taxon>
        <taxon>Pseudomonadota</taxon>
        <taxon>Gammaproteobacteria</taxon>
        <taxon>Oceanospirillales</taxon>
        <taxon>Halomonadaceae</taxon>
        <taxon>Halomonas</taxon>
    </lineage>
</organism>
<evidence type="ECO:0000313" key="2">
    <source>
        <dbReference type="Proteomes" id="UP001645039"/>
    </source>
</evidence>
<sequence length="89" mass="10753">MPDFDAHKELERIHALRKRRQIPKYWRGRSQLDRHSGKLLEMHDLGASANDLRVWLKETQRLSVDRSTVCRWLQKATAKRRDYLNRDNN</sequence>
<accession>A0ABR9F5U3</accession>
<dbReference type="EMBL" id="RRZD01000027">
    <property type="protein sequence ID" value="MBE0401805.1"/>
    <property type="molecule type" value="Genomic_DNA"/>
</dbReference>
<gene>
    <name evidence="1" type="ORF">EI168_17115</name>
</gene>
<evidence type="ECO:0000313" key="1">
    <source>
        <dbReference type="EMBL" id="MBE0401805.1"/>
    </source>
</evidence>